<accession>A0A9W8J8Z2</accession>
<keyword evidence="8" id="KW-1133">Transmembrane helix</keyword>
<evidence type="ECO:0000256" key="12">
    <source>
        <dbReference type="ARBA" id="ARBA00023136"/>
    </source>
</evidence>
<dbReference type="CDD" id="cd11069">
    <property type="entry name" value="CYP_FUM15-like"/>
    <property type="match status" value="1"/>
</dbReference>
<dbReference type="GO" id="GO:0020037">
    <property type="term" value="F:heme binding"/>
    <property type="evidence" value="ECO:0007669"/>
    <property type="project" value="InterPro"/>
</dbReference>
<comment type="pathway">
    <text evidence="3">Secondary metabolite biosynthesis; terpenoid biosynthesis.</text>
</comment>
<dbReference type="PANTHER" id="PTHR24305:SF166">
    <property type="entry name" value="CYTOCHROME P450 12A4, MITOCHONDRIAL-RELATED"/>
    <property type="match status" value="1"/>
</dbReference>
<evidence type="ECO:0008006" key="16">
    <source>
        <dbReference type="Google" id="ProtNLM"/>
    </source>
</evidence>
<evidence type="ECO:0000256" key="11">
    <source>
        <dbReference type="ARBA" id="ARBA00023033"/>
    </source>
</evidence>
<dbReference type="Proteomes" id="UP001140091">
    <property type="component" value="Unassembled WGS sequence"/>
</dbReference>
<feature type="binding site" description="axial binding residue" evidence="13">
    <location>
        <position position="503"/>
    </location>
    <ligand>
        <name>heme</name>
        <dbReference type="ChEBI" id="CHEBI:30413"/>
    </ligand>
    <ligandPart>
        <name>Fe</name>
        <dbReference type="ChEBI" id="CHEBI:18248"/>
    </ligandPart>
</feature>
<keyword evidence="9" id="KW-0560">Oxidoreductase</keyword>
<sequence length="563" mass="64097">MSITILQLLCLLAAFVVWRLVRRFVLSHPLDNIPGPACQSLLTGNVNQLFCSDSWDFHRSLAETYGRVCRVFGPFKERQIYVHDPKALHHIFVKDQYVFDEGIFFLAGNKAMFGDGLLSTLGHHHKKQRKMLNPVFSTANMRTMTSQFFNISYKLRDVFVRKTANGTQEIDVMGWMTRTALEIISQSGLGTSFDPISEDHIEHPYITSIKLLFPVARTLMAFRMYVMPIVYKYKLGTPRIQRLLVSLTPIKALHKLRDMSDVMHNTSLEVFNNAKQKAMIGEEIGDSKANHKDLLTILMQENAKASDEDKLPDSEVLAQISSVFIHPHASRDSVDDMFRTFMFAGMDTTSSAVCRIIWLLATHQDVQDKLRAEIREAKRNYEEPDYDQLSGLPYLDAVCRESLRLYGPVSTIAREAREDAVLPLSKPIKTVDGQFVQEIHVPKGTVVLASLRASNTTPELWGPDSYEWKPERWLSPLPEKVIEAHIPGVYSHLMTFIGGGRACIGFKFAEMEMKVLLYILIDQFKFSLPKQEIFWTMPGVASPCLDHTKLRPEMPMLVSRAPN</sequence>
<comment type="cofactor">
    <cofactor evidence="1 13">
        <name>heme</name>
        <dbReference type="ChEBI" id="CHEBI:30413"/>
    </cofactor>
</comment>
<keyword evidence="12" id="KW-0472">Membrane</keyword>
<dbReference type="GO" id="GO:0005506">
    <property type="term" value="F:iron ion binding"/>
    <property type="evidence" value="ECO:0007669"/>
    <property type="project" value="InterPro"/>
</dbReference>
<proteinExistence type="inferred from homology"/>
<evidence type="ECO:0000256" key="5">
    <source>
        <dbReference type="ARBA" id="ARBA00022617"/>
    </source>
</evidence>
<dbReference type="GO" id="GO:0016020">
    <property type="term" value="C:membrane"/>
    <property type="evidence" value="ECO:0007669"/>
    <property type="project" value="UniProtKB-SubCell"/>
</dbReference>
<reference evidence="14" key="1">
    <citation type="submission" date="2022-06" db="EMBL/GenBank/DDBJ databases">
        <title>Genome Sequence of Candolleomyces eurysporus.</title>
        <authorList>
            <person name="Buettner E."/>
        </authorList>
    </citation>
    <scope>NUCLEOTIDE SEQUENCE</scope>
    <source>
        <strain evidence="14">VTCC 930004</strain>
    </source>
</reference>
<comment type="subcellular location">
    <subcellularLocation>
        <location evidence="2">Membrane</location>
    </subcellularLocation>
</comment>
<dbReference type="Gene3D" id="1.10.630.10">
    <property type="entry name" value="Cytochrome P450"/>
    <property type="match status" value="1"/>
</dbReference>
<dbReference type="SUPFAM" id="SSF48264">
    <property type="entry name" value="Cytochrome P450"/>
    <property type="match status" value="1"/>
</dbReference>
<keyword evidence="7 13" id="KW-0479">Metal-binding</keyword>
<dbReference type="InterPro" id="IPR036396">
    <property type="entry name" value="Cyt_P450_sf"/>
</dbReference>
<evidence type="ECO:0000256" key="2">
    <source>
        <dbReference type="ARBA" id="ARBA00004370"/>
    </source>
</evidence>
<evidence type="ECO:0000256" key="7">
    <source>
        <dbReference type="ARBA" id="ARBA00022723"/>
    </source>
</evidence>
<gene>
    <name evidence="14" type="ORF">H1R20_g6715</name>
</gene>
<evidence type="ECO:0000256" key="8">
    <source>
        <dbReference type="ARBA" id="ARBA00022989"/>
    </source>
</evidence>
<dbReference type="GO" id="GO:0016705">
    <property type="term" value="F:oxidoreductase activity, acting on paired donors, with incorporation or reduction of molecular oxygen"/>
    <property type="evidence" value="ECO:0007669"/>
    <property type="project" value="InterPro"/>
</dbReference>
<evidence type="ECO:0000313" key="14">
    <source>
        <dbReference type="EMBL" id="KAJ2930387.1"/>
    </source>
</evidence>
<dbReference type="PRINTS" id="PR00385">
    <property type="entry name" value="P450"/>
</dbReference>
<keyword evidence="10 13" id="KW-0408">Iron</keyword>
<protein>
    <recommendedName>
        <fullName evidence="16">Cytochrome P450</fullName>
    </recommendedName>
</protein>
<dbReference type="InterPro" id="IPR002401">
    <property type="entry name" value="Cyt_P450_E_grp-I"/>
</dbReference>
<dbReference type="InterPro" id="IPR050121">
    <property type="entry name" value="Cytochrome_P450_monoxygenase"/>
</dbReference>
<comment type="similarity">
    <text evidence="4">Belongs to the cytochrome P450 family.</text>
</comment>
<keyword evidence="15" id="KW-1185">Reference proteome</keyword>
<keyword evidence="6" id="KW-0812">Transmembrane</keyword>
<keyword evidence="11" id="KW-0503">Monooxygenase</keyword>
<keyword evidence="5 13" id="KW-0349">Heme</keyword>
<evidence type="ECO:0000256" key="1">
    <source>
        <dbReference type="ARBA" id="ARBA00001971"/>
    </source>
</evidence>
<organism evidence="14 15">
    <name type="scientific">Candolleomyces eurysporus</name>
    <dbReference type="NCBI Taxonomy" id="2828524"/>
    <lineage>
        <taxon>Eukaryota</taxon>
        <taxon>Fungi</taxon>
        <taxon>Dikarya</taxon>
        <taxon>Basidiomycota</taxon>
        <taxon>Agaricomycotina</taxon>
        <taxon>Agaricomycetes</taxon>
        <taxon>Agaricomycetidae</taxon>
        <taxon>Agaricales</taxon>
        <taxon>Agaricineae</taxon>
        <taxon>Psathyrellaceae</taxon>
        <taxon>Candolleomyces</taxon>
    </lineage>
</organism>
<evidence type="ECO:0000256" key="10">
    <source>
        <dbReference type="ARBA" id="ARBA00023004"/>
    </source>
</evidence>
<comment type="caution">
    <text evidence="14">The sequence shown here is derived from an EMBL/GenBank/DDBJ whole genome shotgun (WGS) entry which is preliminary data.</text>
</comment>
<evidence type="ECO:0000256" key="6">
    <source>
        <dbReference type="ARBA" id="ARBA00022692"/>
    </source>
</evidence>
<dbReference type="AlphaFoldDB" id="A0A9W8J8Z2"/>
<evidence type="ECO:0000256" key="3">
    <source>
        <dbReference type="ARBA" id="ARBA00004721"/>
    </source>
</evidence>
<evidence type="ECO:0000313" key="15">
    <source>
        <dbReference type="Proteomes" id="UP001140091"/>
    </source>
</evidence>
<dbReference type="OrthoDB" id="1470350at2759"/>
<evidence type="ECO:0000256" key="13">
    <source>
        <dbReference type="PIRSR" id="PIRSR602401-1"/>
    </source>
</evidence>
<dbReference type="GO" id="GO:0004497">
    <property type="term" value="F:monooxygenase activity"/>
    <property type="evidence" value="ECO:0007669"/>
    <property type="project" value="UniProtKB-KW"/>
</dbReference>
<dbReference type="InterPro" id="IPR001128">
    <property type="entry name" value="Cyt_P450"/>
</dbReference>
<name>A0A9W8J8Z2_9AGAR</name>
<evidence type="ECO:0000256" key="9">
    <source>
        <dbReference type="ARBA" id="ARBA00023002"/>
    </source>
</evidence>
<dbReference type="Pfam" id="PF00067">
    <property type="entry name" value="p450"/>
    <property type="match status" value="2"/>
</dbReference>
<dbReference type="PRINTS" id="PR00463">
    <property type="entry name" value="EP450I"/>
</dbReference>
<feature type="non-terminal residue" evidence="14">
    <location>
        <position position="563"/>
    </location>
</feature>
<dbReference type="PANTHER" id="PTHR24305">
    <property type="entry name" value="CYTOCHROME P450"/>
    <property type="match status" value="1"/>
</dbReference>
<dbReference type="EMBL" id="JANBPK010000844">
    <property type="protein sequence ID" value="KAJ2930387.1"/>
    <property type="molecule type" value="Genomic_DNA"/>
</dbReference>
<evidence type="ECO:0000256" key="4">
    <source>
        <dbReference type="ARBA" id="ARBA00010617"/>
    </source>
</evidence>